<name>A0ABQ0B0C6_9FIRM</name>
<dbReference type="PANTHER" id="PTHR33434">
    <property type="entry name" value="DEGV DOMAIN-CONTAINING PROTEIN DR_1986-RELATED"/>
    <property type="match status" value="1"/>
</dbReference>
<comment type="caution">
    <text evidence="2">The sequence shown here is derived from an EMBL/GenBank/DDBJ whole genome shotgun (WGS) entry which is preliminary data.</text>
</comment>
<accession>A0ABQ0B0C6</accession>
<dbReference type="Pfam" id="PF02645">
    <property type="entry name" value="DegV"/>
    <property type="match status" value="1"/>
</dbReference>
<organism evidence="2 3">
    <name type="scientific">Enterocloster alcoholdehydrogenati</name>
    <dbReference type="NCBI Taxonomy" id="2547410"/>
    <lineage>
        <taxon>Bacteria</taxon>
        <taxon>Bacillati</taxon>
        <taxon>Bacillota</taxon>
        <taxon>Clostridia</taxon>
        <taxon>Lachnospirales</taxon>
        <taxon>Lachnospiraceae</taxon>
        <taxon>Enterocloster</taxon>
    </lineage>
</organism>
<dbReference type="RefSeq" id="WP_176254515.1">
    <property type="nucleotide sequence ID" value="NZ_BAABXL010000001.1"/>
</dbReference>
<protein>
    <submittedName>
        <fullName evidence="2">DegV family protein</fullName>
    </submittedName>
</protein>
<dbReference type="InterPro" id="IPR050270">
    <property type="entry name" value="DegV_domain_contain"/>
</dbReference>
<dbReference type="PANTHER" id="PTHR33434:SF2">
    <property type="entry name" value="FATTY ACID-BINDING PROTEIN TM_1468"/>
    <property type="match status" value="1"/>
</dbReference>
<evidence type="ECO:0000256" key="1">
    <source>
        <dbReference type="ARBA" id="ARBA00023121"/>
    </source>
</evidence>
<evidence type="ECO:0000313" key="2">
    <source>
        <dbReference type="EMBL" id="GAA6269730.1"/>
    </source>
</evidence>
<dbReference type="SUPFAM" id="SSF82549">
    <property type="entry name" value="DAK1/DegV-like"/>
    <property type="match status" value="1"/>
</dbReference>
<dbReference type="InterPro" id="IPR043168">
    <property type="entry name" value="DegV_C"/>
</dbReference>
<reference evidence="2 3" key="1">
    <citation type="submission" date="2024-04" db="EMBL/GenBank/DDBJ databases">
        <title>Defined microbial consortia suppress multidrug-resistant proinflammatory Enterobacteriaceae via ecological control.</title>
        <authorList>
            <person name="Furuichi M."/>
            <person name="Kawaguchi T."/>
            <person name="Pust M."/>
            <person name="Yasuma K."/>
            <person name="Plichta D."/>
            <person name="Hasegawa N."/>
            <person name="Ohya T."/>
            <person name="Bhattarai S."/>
            <person name="Sasajima S."/>
            <person name="Aoto Y."/>
            <person name="Tuganbaev T."/>
            <person name="Yaginuma M."/>
            <person name="Ueda M."/>
            <person name="Okahashi N."/>
            <person name="Amafuji K."/>
            <person name="Kiridooshi Y."/>
            <person name="Sugita K."/>
            <person name="Strazar M."/>
            <person name="Skelly A."/>
            <person name="Suda W."/>
            <person name="Hattori M."/>
            <person name="Nakamoto N."/>
            <person name="Caballero S."/>
            <person name="Norman J."/>
            <person name="Olle B."/>
            <person name="Tanoue T."/>
            <person name="Arita M."/>
            <person name="Bucci V."/>
            <person name="Atarashi K."/>
            <person name="Xavier R."/>
            <person name="Honda K."/>
        </authorList>
    </citation>
    <scope>NUCLEOTIDE SEQUENCE [LARGE SCALE GENOMIC DNA]</scope>
    <source>
        <strain evidence="3">f13</strain>
    </source>
</reference>
<dbReference type="Proteomes" id="UP001600894">
    <property type="component" value="Unassembled WGS sequence"/>
</dbReference>
<dbReference type="Gene3D" id="3.30.1180.10">
    <property type="match status" value="1"/>
</dbReference>
<dbReference type="InterPro" id="IPR003797">
    <property type="entry name" value="DegV"/>
</dbReference>
<keyword evidence="1" id="KW-0446">Lipid-binding</keyword>
<dbReference type="PROSITE" id="PS51482">
    <property type="entry name" value="DEGV"/>
    <property type="match status" value="1"/>
</dbReference>
<dbReference type="Gene3D" id="2.20.28.50">
    <property type="entry name" value="degv family protein"/>
    <property type="match status" value="1"/>
</dbReference>
<evidence type="ECO:0000313" key="3">
    <source>
        <dbReference type="Proteomes" id="UP001600894"/>
    </source>
</evidence>
<keyword evidence="3" id="KW-1185">Reference proteome</keyword>
<sequence length="286" mass="31624">MTYKIIGDSCLDLTEELKRDPRFQMVPLTLQVGSAQVVDDETFDQKSFIDMVKACPECPKTACPSPERFKTAYEEAEAEAVFVVTLSSHLSGSYNSAVLAKELYEEEKREAKETATKKIAVIDSLSASSGELNMALYIQELCEEGLDFEAVVEKVQAFCGHMQTYFVLESLDTLRKNGRLSGLQAFFATALNIKPVMGADKGVIIKLDQARGINKALQRMCDIAVKEAGDMVSRKRAVICHVNNPERARYVKEELEKRARFKEVVITEAAGVATVYANDGGIVLAM</sequence>
<proteinExistence type="predicted"/>
<gene>
    <name evidence="2" type="ORF">F130042H8_27900</name>
</gene>
<dbReference type="EMBL" id="BAABXL010000001">
    <property type="protein sequence ID" value="GAA6269730.1"/>
    <property type="molecule type" value="Genomic_DNA"/>
</dbReference>
<dbReference type="Gene3D" id="3.40.50.10440">
    <property type="entry name" value="Dihydroxyacetone kinase, domain 1"/>
    <property type="match status" value="1"/>
</dbReference>
<dbReference type="NCBIfam" id="TIGR00762">
    <property type="entry name" value="DegV"/>
    <property type="match status" value="1"/>
</dbReference>